<comment type="caution">
    <text evidence="1">The sequence shown here is derived from an EMBL/GenBank/DDBJ whole genome shotgun (WGS) entry which is preliminary data.</text>
</comment>
<dbReference type="EMBL" id="VTWU01000001">
    <property type="protein sequence ID" value="KAA9339255.1"/>
    <property type="molecule type" value="Genomic_DNA"/>
</dbReference>
<evidence type="ECO:0000313" key="1">
    <source>
        <dbReference type="EMBL" id="KAA9339255.1"/>
    </source>
</evidence>
<dbReference type="Proteomes" id="UP000326380">
    <property type="component" value="Unassembled WGS sequence"/>
</dbReference>
<dbReference type="Gene3D" id="2.160.20.10">
    <property type="entry name" value="Single-stranded right-handed beta-helix, Pectin lyase-like"/>
    <property type="match status" value="1"/>
</dbReference>
<name>A0A7L4ZVI8_9BACT</name>
<proteinExistence type="predicted"/>
<dbReference type="InterPro" id="IPR011050">
    <property type="entry name" value="Pectin_lyase_fold/virulence"/>
</dbReference>
<protein>
    <submittedName>
        <fullName evidence="1">Uncharacterized protein</fullName>
    </submittedName>
</protein>
<gene>
    <name evidence="1" type="ORF">F0P96_01110</name>
</gene>
<accession>A0A7L4ZVI8</accession>
<dbReference type="AlphaFoldDB" id="A0A7L4ZVI8"/>
<dbReference type="RefSeq" id="WP_151076903.1">
    <property type="nucleotide sequence ID" value="NZ_CP047647.1"/>
</dbReference>
<dbReference type="InterPro" id="IPR012334">
    <property type="entry name" value="Pectin_lyas_fold"/>
</dbReference>
<reference evidence="1 2" key="1">
    <citation type="submission" date="2019-09" db="EMBL/GenBank/DDBJ databases">
        <title>Genome sequence of Hymenobacter sp. M3.</title>
        <authorList>
            <person name="Srinivasan S."/>
        </authorList>
    </citation>
    <scope>NUCLEOTIDE SEQUENCE [LARGE SCALE GENOMIC DNA]</scope>
    <source>
        <strain evidence="1 2">M3</strain>
    </source>
</reference>
<sequence length="385" mass="41759">MCIAVPASQLAAPAEHGTLVVRHGGVYTGSYRSENSAVPCIRIDTTEPVTLQGCQLEGAGTLIEATNGGAQLIIRDCTGVGLLPSVDNKPHGRFLEVNSARSVRIENNEFSHTSGILIYLWGGDGSAQQTLTVLRNVVRNADGRFRNGGGTFATFIGLNGVRGLVNAEIAWNQVINEPNNSRVEDNINFYNSSGTAYSPLRVHDNYIYGAFPYPATDASYTGSGVTTDGDGDSALTTTAYIEAYHNQLVATCAAMNIAAGHDNSFHDNRIVSSGLLPDGTRLKTGYAAIAIWNAYEKPKEVFHSNRFDHNTIAFYKEGMQHPFANRHDVNVEACTPCTNTEHLPNPITLQTEQHEWDLWQHKLQAQRASIGPRVALAPKPAPQKL</sequence>
<evidence type="ECO:0000313" key="2">
    <source>
        <dbReference type="Proteomes" id="UP000326380"/>
    </source>
</evidence>
<organism evidence="1 2">
    <name type="scientific">Hymenobacter busanensis</name>
    <dbReference type="NCBI Taxonomy" id="2607656"/>
    <lineage>
        <taxon>Bacteria</taxon>
        <taxon>Pseudomonadati</taxon>
        <taxon>Bacteroidota</taxon>
        <taxon>Cytophagia</taxon>
        <taxon>Cytophagales</taxon>
        <taxon>Hymenobacteraceae</taxon>
        <taxon>Hymenobacter</taxon>
    </lineage>
</organism>
<keyword evidence="2" id="KW-1185">Reference proteome</keyword>
<dbReference type="SUPFAM" id="SSF51126">
    <property type="entry name" value="Pectin lyase-like"/>
    <property type="match status" value="1"/>
</dbReference>